<organism evidence="2 3">
    <name type="scientific">Clohesyomyces aquaticus</name>
    <dbReference type="NCBI Taxonomy" id="1231657"/>
    <lineage>
        <taxon>Eukaryota</taxon>
        <taxon>Fungi</taxon>
        <taxon>Dikarya</taxon>
        <taxon>Ascomycota</taxon>
        <taxon>Pezizomycotina</taxon>
        <taxon>Dothideomycetes</taxon>
        <taxon>Pleosporomycetidae</taxon>
        <taxon>Pleosporales</taxon>
        <taxon>Lindgomycetaceae</taxon>
        <taxon>Clohesyomyces</taxon>
    </lineage>
</organism>
<gene>
    <name evidence="2" type="ORF">BCR34DRAFT_597933</name>
</gene>
<dbReference type="Proteomes" id="UP000193144">
    <property type="component" value="Unassembled WGS sequence"/>
</dbReference>
<keyword evidence="3" id="KW-1185">Reference proteome</keyword>
<evidence type="ECO:0000313" key="2">
    <source>
        <dbReference type="EMBL" id="ORY16136.1"/>
    </source>
</evidence>
<reference evidence="2 3" key="1">
    <citation type="submission" date="2016-07" db="EMBL/GenBank/DDBJ databases">
        <title>Pervasive Adenine N6-methylation of Active Genes in Fungi.</title>
        <authorList>
            <consortium name="DOE Joint Genome Institute"/>
            <person name="Mondo S.J."/>
            <person name="Dannebaum R.O."/>
            <person name="Kuo R.C."/>
            <person name="Labutti K."/>
            <person name="Haridas S."/>
            <person name="Kuo A."/>
            <person name="Salamov A."/>
            <person name="Ahrendt S.R."/>
            <person name="Lipzen A."/>
            <person name="Sullivan W."/>
            <person name="Andreopoulos W.B."/>
            <person name="Clum A."/>
            <person name="Lindquist E."/>
            <person name="Daum C."/>
            <person name="Ramamoorthy G.K."/>
            <person name="Gryganskyi A."/>
            <person name="Culley D."/>
            <person name="Magnuson J.K."/>
            <person name="James T.Y."/>
            <person name="O'Malley M.A."/>
            <person name="Stajich J.E."/>
            <person name="Spatafora J.W."/>
            <person name="Visel A."/>
            <person name="Grigoriev I.V."/>
        </authorList>
    </citation>
    <scope>NUCLEOTIDE SEQUENCE [LARGE SCALE GENOMIC DNA]</scope>
    <source>
        <strain evidence="2 3">CBS 115471</strain>
    </source>
</reference>
<dbReference type="OrthoDB" id="6365676at2759"/>
<evidence type="ECO:0008006" key="4">
    <source>
        <dbReference type="Google" id="ProtNLM"/>
    </source>
</evidence>
<dbReference type="EMBL" id="MCFA01000020">
    <property type="protein sequence ID" value="ORY16136.1"/>
    <property type="molecule type" value="Genomic_DNA"/>
</dbReference>
<keyword evidence="1" id="KW-0732">Signal</keyword>
<protein>
    <recommendedName>
        <fullName evidence="4">F-box domain-containing protein</fullName>
    </recommendedName>
</protein>
<evidence type="ECO:0000256" key="1">
    <source>
        <dbReference type="SAM" id="SignalP"/>
    </source>
</evidence>
<feature type="signal peptide" evidence="1">
    <location>
        <begin position="1"/>
        <end position="18"/>
    </location>
</feature>
<dbReference type="STRING" id="1231657.A0A1Y2A0W1"/>
<name>A0A1Y2A0W1_9PLEO</name>
<sequence>MLLFLPLPLELVLHTIHCLLPSGSTSIHHPSSPITKALLSFTLVCHETRRVALKLLRQHCVHLSPGERLRSFLLAIPTCPDLRTTSSLFLAPYNTPTIDDQPTAIWIRELFYFSNTHLRRLVMDMPLRSLIPENDHLDVRHILQAGFASLENLEEFVSVQDDLFLEPEVNGHGFPTWRHWPKLKHLALYQAKTDFIFWWSVARMPMPERLVLTRAVIEIENVKTILFEHADMAARRRLEIKFIGNNKEYNLSAMGAQLTWEEDIYPEEKIEMRGYKWRSEGGCGTSGACRVAVGEWAQLGKLWNINGLKPQH</sequence>
<accession>A0A1Y2A0W1</accession>
<feature type="chain" id="PRO_5012485927" description="F-box domain-containing protein" evidence="1">
    <location>
        <begin position="19"/>
        <end position="312"/>
    </location>
</feature>
<evidence type="ECO:0000313" key="3">
    <source>
        <dbReference type="Proteomes" id="UP000193144"/>
    </source>
</evidence>
<dbReference type="AlphaFoldDB" id="A0A1Y2A0W1"/>
<comment type="caution">
    <text evidence="2">The sequence shown here is derived from an EMBL/GenBank/DDBJ whole genome shotgun (WGS) entry which is preliminary data.</text>
</comment>
<proteinExistence type="predicted"/>